<evidence type="ECO:0000313" key="2">
    <source>
        <dbReference type="Proteomes" id="UP001187192"/>
    </source>
</evidence>
<keyword evidence="2" id="KW-1185">Reference proteome</keyword>
<organism evidence="1 2">
    <name type="scientific">Ficus carica</name>
    <name type="common">Common fig</name>
    <dbReference type="NCBI Taxonomy" id="3494"/>
    <lineage>
        <taxon>Eukaryota</taxon>
        <taxon>Viridiplantae</taxon>
        <taxon>Streptophyta</taxon>
        <taxon>Embryophyta</taxon>
        <taxon>Tracheophyta</taxon>
        <taxon>Spermatophyta</taxon>
        <taxon>Magnoliopsida</taxon>
        <taxon>eudicotyledons</taxon>
        <taxon>Gunneridae</taxon>
        <taxon>Pentapetalae</taxon>
        <taxon>rosids</taxon>
        <taxon>fabids</taxon>
        <taxon>Rosales</taxon>
        <taxon>Moraceae</taxon>
        <taxon>Ficeae</taxon>
        <taxon>Ficus</taxon>
    </lineage>
</organism>
<sequence length="27" mass="3119">MTEVFGITMHRKYGLVVLAKPRFPIVD</sequence>
<accession>A0AA88EGY3</accession>
<evidence type="ECO:0000313" key="1">
    <source>
        <dbReference type="EMBL" id="GMN73045.1"/>
    </source>
</evidence>
<dbReference type="Proteomes" id="UP001187192">
    <property type="component" value="Unassembled WGS sequence"/>
</dbReference>
<proteinExistence type="predicted"/>
<comment type="caution">
    <text evidence="1">The sequence shown here is derived from an EMBL/GenBank/DDBJ whole genome shotgun (WGS) entry which is preliminary data.</text>
</comment>
<dbReference type="AlphaFoldDB" id="A0AA88EGY3"/>
<protein>
    <submittedName>
        <fullName evidence="1">Uncharacterized protein</fullName>
    </submittedName>
</protein>
<gene>
    <name evidence="1" type="ORF">TIFTF001_054817</name>
</gene>
<dbReference type="EMBL" id="BTGU01015701">
    <property type="protein sequence ID" value="GMN73045.1"/>
    <property type="molecule type" value="Genomic_DNA"/>
</dbReference>
<name>A0AA88EGY3_FICCA</name>
<reference evidence="1" key="1">
    <citation type="submission" date="2023-07" db="EMBL/GenBank/DDBJ databases">
        <title>draft genome sequence of fig (Ficus carica).</title>
        <authorList>
            <person name="Takahashi T."/>
            <person name="Nishimura K."/>
        </authorList>
    </citation>
    <scope>NUCLEOTIDE SEQUENCE</scope>
</reference>